<dbReference type="InterPro" id="IPR012337">
    <property type="entry name" value="RNaseH-like_sf"/>
</dbReference>
<dbReference type="GO" id="GO:0046983">
    <property type="term" value="F:protein dimerization activity"/>
    <property type="evidence" value="ECO:0007669"/>
    <property type="project" value="InterPro"/>
</dbReference>
<dbReference type="EMBL" id="KQ983135">
    <property type="protein sequence ID" value="KYQ47162.1"/>
    <property type="molecule type" value="Genomic_DNA"/>
</dbReference>
<reference evidence="2 3" key="1">
    <citation type="submission" date="2015-09" db="EMBL/GenBank/DDBJ databases">
        <title>Trachymyrmex zeteki WGS genome.</title>
        <authorList>
            <person name="Nygaard S."/>
            <person name="Hu H."/>
            <person name="Boomsma J."/>
            <person name="Zhang G."/>
        </authorList>
    </citation>
    <scope>NUCLEOTIDE SEQUENCE [LARGE SCALE GENOMIC DNA]</scope>
    <source>
        <strain evidence="2">Tzet28-1</strain>
        <tissue evidence="2">Whole body</tissue>
    </source>
</reference>
<evidence type="ECO:0000313" key="3">
    <source>
        <dbReference type="Proteomes" id="UP000075809"/>
    </source>
</evidence>
<evidence type="ECO:0000313" key="2">
    <source>
        <dbReference type="EMBL" id="KYQ47162.1"/>
    </source>
</evidence>
<name>A0A151WH63_9HYME</name>
<accession>A0A151WH63</accession>
<sequence>MQRVRKNTSADTTPDTAVSSHLKTKESILEFWENKKLTMPELYKLSKIILAAPATQVSVERLFSALKFILSLLRSNLSKELVNDILVVRCNHF</sequence>
<gene>
    <name evidence="2" type="ORF">ALC60_13794</name>
</gene>
<dbReference type="InterPro" id="IPR008906">
    <property type="entry name" value="HATC_C_dom"/>
</dbReference>
<dbReference type="SUPFAM" id="SSF53098">
    <property type="entry name" value="Ribonuclease H-like"/>
    <property type="match status" value="1"/>
</dbReference>
<dbReference type="Pfam" id="PF05699">
    <property type="entry name" value="Dimer_Tnp_hAT"/>
    <property type="match status" value="1"/>
</dbReference>
<evidence type="ECO:0000259" key="1">
    <source>
        <dbReference type="Pfam" id="PF05699"/>
    </source>
</evidence>
<protein>
    <recommendedName>
        <fullName evidence="1">HAT C-terminal dimerisation domain-containing protein</fullName>
    </recommendedName>
</protein>
<proteinExistence type="predicted"/>
<dbReference type="AlphaFoldDB" id="A0A151WH63"/>
<keyword evidence="3" id="KW-1185">Reference proteome</keyword>
<feature type="domain" description="HAT C-terminal dimerisation" evidence="1">
    <location>
        <begin position="24"/>
        <end position="89"/>
    </location>
</feature>
<organism evidence="2 3">
    <name type="scientific">Mycetomoellerius zeteki</name>
    <dbReference type="NCBI Taxonomy" id="64791"/>
    <lineage>
        <taxon>Eukaryota</taxon>
        <taxon>Metazoa</taxon>
        <taxon>Ecdysozoa</taxon>
        <taxon>Arthropoda</taxon>
        <taxon>Hexapoda</taxon>
        <taxon>Insecta</taxon>
        <taxon>Pterygota</taxon>
        <taxon>Neoptera</taxon>
        <taxon>Endopterygota</taxon>
        <taxon>Hymenoptera</taxon>
        <taxon>Apocrita</taxon>
        <taxon>Aculeata</taxon>
        <taxon>Formicoidea</taxon>
        <taxon>Formicidae</taxon>
        <taxon>Myrmicinae</taxon>
        <taxon>Mycetomoellerius</taxon>
    </lineage>
</organism>
<dbReference type="Proteomes" id="UP000075809">
    <property type="component" value="Unassembled WGS sequence"/>
</dbReference>